<dbReference type="OrthoDB" id="9765158at2"/>
<sequence>MTILKTVIGKWVFGVVMAGMGVASHAQASELYVIDDAPSVYTVKKGDTLWDIAGYYLASPWRWPELWQSNRATVADPHWIYPGDQLYLYWVDGQPRLQRKPRQHLSPRAIVSPKPVTTLPAQLLLPYLAEDKLLANKDIPHLPHVIGDSRAQGYIPRGETIWVDKPLIKGDKWGIFRPHQQLQRELESGESSKVSTLKEVARGEVIAVTETTSAVLLTDARKEVKPNDVLLPAPLPPSKAALSFIPSPYQEPTNTKVVAGLGGMAYIATHEVVVLDRGHLDGLAAGHVFHILRPGATYMGNKGAYEYSKPESPIMSSSLTLSQSHQLKDIPIGEVMVIRPYDYFSLAVVTKATEPFRTGVQLVPPRTG</sequence>
<dbReference type="Proteomes" id="UP000241346">
    <property type="component" value="Unassembled WGS sequence"/>
</dbReference>
<dbReference type="Gene3D" id="3.10.350.10">
    <property type="entry name" value="LysM domain"/>
    <property type="match status" value="1"/>
</dbReference>
<feature type="signal peptide" evidence="1">
    <location>
        <begin position="1"/>
        <end position="28"/>
    </location>
</feature>
<dbReference type="Pfam" id="PF01476">
    <property type="entry name" value="LysM"/>
    <property type="match status" value="1"/>
</dbReference>
<proteinExistence type="predicted"/>
<dbReference type="PANTHER" id="PTHR34700:SF4">
    <property type="entry name" value="PHAGE-LIKE ELEMENT PBSX PROTEIN XKDP"/>
    <property type="match status" value="1"/>
</dbReference>
<dbReference type="SUPFAM" id="SSF54106">
    <property type="entry name" value="LysM domain"/>
    <property type="match status" value="1"/>
</dbReference>
<reference evidence="3 4" key="1">
    <citation type="submission" date="2018-03" db="EMBL/GenBank/DDBJ databases">
        <title>Whole genome sequencing of Histamine producing bacteria.</title>
        <authorList>
            <person name="Butler K."/>
        </authorList>
    </citation>
    <scope>NUCLEOTIDE SEQUENCE [LARGE SCALE GENOMIC DNA]</scope>
    <source>
        <strain evidence="3 4">DSM 19138</strain>
    </source>
</reference>
<evidence type="ECO:0000256" key="1">
    <source>
        <dbReference type="SAM" id="SignalP"/>
    </source>
</evidence>
<evidence type="ECO:0000313" key="4">
    <source>
        <dbReference type="Proteomes" id="UP000241346"/>
    </source>
</evidence>
<dbReference type="InterPro" id="IPR052196">
    <property type="entry name" value="Bact_Kbp"/>
</dbReference>
<dbReference type="PANTHER" id="PTHR34700">
    <property type="entry name" value="POTASSIUM BINDING PROTEIN KBP"/>
    <property type="match status" value="1"/>
</dbReference>
<dbReference type="InterPro" id="IPR018392">
    <property type="entry name" value="LysM"/>
</dbReference>
<dbReference type="PROSITE" id="PS51782">
    <property type="entry name" value="LYSM"/>
    <property type="match status" value="1"/>
</dbReference>
<dbReference type="EMBL" id="PYMB01000040">
    <property type="protein sequence ID" value="PSW04495.1"/>
    <property type="molecule type" value="Genomic_DNA"/>
</dbReference>
<dbReference type="CDD" id="cd00118">
    <property type="entry name" value="LysM"/>
    <property type="match status" value="1"/>
</dbReference>
<name>A0A2T3MWY7_9GAMM</name>
<dbReference type="RefSeq" id="WP_107301398.1">
    <property type="nucleotide sequence ID" value="NZ_PYMB01000040.1"/>
</dbReference>
<feature type="chain" id="PRO_5015709761" evidence="1">
    <location>
        <begin position="29"/>
        <end position="368"/>
    </location>
</feature>
<gene>
    <name evidence="3" type="ORF">C9J01_28260</name>
</gene>
<dbReference type="AlphaFoldDB" id="A0A2T3MWY7"/>
<organism evidence="3 4">
    <name type="scientific">Photobacterium rosenbergii</name>
    <dbReference type="NCBI Taxonomy" id="294936"/>
    <lineage>
        <taxon>Bacteria</taxon>
        <taxon>Pseudomonadati</taxon>
        <taxon>Pseudomonadota</taxon>
        <taxon>Gammaproteobacteria</taxon>
        <taxon>Vibrionales</taxon>
        <taxon>Vibrionaceae</taxon>
        <taxon>Photobacterium</taxon>
    </lineage>
</organism>
<evidence type="ECO:0000313" key="3">
    <source>
        <dbReference type="EMBL" id="PSW04495.1"/>
    </source>
</evidence>
<accession>A0A2T3MWY7</accession>
<evidence type="ECO:0000259" key="2">
    <source>
        <dbReference type="PROSITE" id="PS51782"/>
    </source>
</evidence>
<comment type="caution">
    <text evidence="3">The sequence shown here is derived from an EMBL/GenBank/DDBJ whole genome shotgun (WGS) entry which is preliminary data.</text>
</comment>
<protein>
    <submittedName>
        <fullName evidence="3">Peptigoglycan-binding protein LysM</fullName>
    </submittedName>
</protein>
<dbReference type="InterPro" id="IPR036779">
    <property type="entry name" value="LysM_dom_sf"/>
</dbReference>
<keyword evidence="1" id="KW-0732">Signal</keyword>
<feature type="domain" description="LysM" evidence="2">
    <location>
        <begin position="39"/>
        <end position="88"/>
    </location>
</feature>